<evidence type="ECO:0000313" key="1">
    <source>
        <dbReference type="EMBL" id="GAU20411.1"/>
    </source>
</evidence>
<name>A0A2Z6MCT7_TRISU</name>
<organism evidence="1 2">
    <name type="scientific">Trifolium subterraneum</name>
    <name type="common">Subterranean clover</name>
    <dbReference type="NCBI Taxonomy" id="3900"/>
    <lineage>
        <taxon>Eukaryota</taxon>
        <taxon>Viridiplantae</taxon>
        <taxon>Streptophyta</taxon>
        <taxon>Embryophyta</taxon>
        <taxon>Tracheophyta</taxon>
        <taxon>Spermatophyta</taxon>
        <taxon>Magnoliopsida</taxon>
        <taxon>eudicotyledons</taxon>
        <taxon>Gunneridae</taxon>
        <taxon>Pentapetalae</taxon>
        <taxon>rosids</taxon>
        <taxon>fabids</taxon>
        <taxon>Fabales</taxon>
        <taxon>Fabaceae</taxon>
        <taxon>Papilionoideae</taxon>
        <taxon>50 kb inversion clade</taxon>
        <taxon>NPAAA clade</taxon>
        <taxon>Hologalegina</taxon>
        <taxon>IRL clade</taxon>
        <taxon>Trifolieae</taxon>
        <taxon>Trifolium</taxon>
    </lineage>
</organism>
<reference evidence="2" key="1">
    <citation type="journal article" date="2017" name="Front. Plant Sci.">
        <title>Climate Clever Clovers: New Paradigm to Reduce the Environmental Footprint of Ruminants by Breeding Low Methanogenic Forages Utilizing Haplotype Variation.</title>
        <authorList>
            <person name="Kaur P."/>
            <person name="Appels R."/>
            <person name="Bayer P.E."/>
            <person name="Keeble-Gagnere G."/>
            <person name="Wang J."/>
            <person name="Hirakawa H."/>
            <person name="Shirasawa K."/>
            <person name="Vercoe P."/>
            <person name="Stefanova K."/>
            <person name="Durmic Z."/>
            <person name="Nichols P."/>
            <person name="Revell C."/>
            <person name="Isobe S.N."/>
            <person name="Edwards D."/>
            <person name="Erskine W."/>
        </authorList>
    </citation>
    <scope>NUCLEOTIDE SEQUENCE [LARGE SCALE GENOMIC DNA]</scope>
    <source>
        <strain evidence="2">cv. Daliak</strain>
    </source>
</reference>
<keyword evidence="2" id="KW-1185">Reference proteome</keyword>
<dbReference type="EMBL" id="DF973212">
    <property type="protein sequence ID" value="GAU20411.1"/>
    <property type="molecule type" value="Genomic_DNA"/>
</dbReference>
<dbReference type="Proteomes" id="UP000242715">
    <property type="component" value="Unassembled WGS sequence"/>
</dbReference>
<proteinExistence type="predicted"/>
<sequence>MEREMLIFMKWLKTKDANDMDYRMMSRFVFRMFMQSVQSVGGRCMRQCLVLGEALLALWEPLVYKETTAVRESILSNEVNLLIL</sequence>
<gene>
    <name evidence="1" type="ORF">TSUD_12290</name>
</gene>
<protein>
    <submittedName>
        <fullName evidence="1">Uncharacterized protein</fullName>
    </submittedName>
</protein>
<dbReference type="AlphaFoldDB" id="A0A2Z6MCT7"/>
<evidence type="ECO:0000313" key="2">
    <source>
        <dbReference type="Proteomes" id="UP000242715"/>
    </source>
</evidence>
<accession>A0A2Z6MCT7</accession>